<dbReference type="GO" id="GO:0003676">
    <property type="term" value="F:nucleic acid binding"/>
    <property type="evidence" value="ECO:0007669"/>
    <property type="project" value="InterPro"/>
</dbReference>
<keyword evidence="5" id="KW-0413">Isomerase</keyword>
<evidence type="ECO:0000256" key="4">
    <source>
        <dbReference type="ARBA" id="ARBA00022840"/>
    </source>
</evidence>
<feature type="compositionally biased region" description="Pro residues" evidence="10">
    <location>
        <begin position="1415"/>
        <end position="1425"/>
    </location>
</feature>
<proteinExistence type="predicted"/>
<dbReference type="PROSITE" id="PS51192">
    <property type="entry name" value="HELICASE_ATP_BIND_1"/>
    <property type="match status" value="1"/>
</dbReference>
<evidence type="ECO:0000256" key="5">
    <source>
        <dbReference type="ARBA" id="ARBA00023235"/>
    </source>
</evidence>
<dbReference type="Gene3D" id="3.40.50.300">
    <property type="entry name" value="P-loop containing nucleotide triphosphate hydrolases"/>
    <property type="match status" value="2"/>
</dbReference>
<feature type="region of interest" description="Disordered" evidence="10">
    <location>
        <begin position="1"/>
        <end position="186"/>
    </location>
</feature>
<gene>
    <name evidence="12" type="primary">Hfm1</name>
    <name evidence="12" type="ORF">LOC62_03G004163</name>
</gene>
<dbReference type="Gene3D" id="1.10.10.10">
    <property type="entry name" value="Winged helix-like DNA-binding domain superfamily/Winged helix DNA-binding domain"/>
    <property type="match status" value="1"/>
</dbReference>
<dbReference type="GeneID" id="87807403"/>
<feature type="region of interest" description="Disordered" evidence="10">
    <location>
        <begin position="1274"/>
        <end position="1385"/>
    </location>
</feature>
<evidence type="ECO:0000256" key="10">
    <source>
        <dbReference type="SAM" id="MobiDB-lite"/>
    </source>
</evidence>
<evidence type="ECO:0000313" key="12">
    <source>
        <dbReference type="EMBL" id="WOO80638.1"/>
    </source>
</evidence>
<reference evidence="12" key="1">
    <citation type="submission" date="2023-10" db="EMBL/GenBank/DDBJ databases">
        <authorList>
            <person name="Noh H."/>
        </authorList>
    </citation>
    <scope>NUCLEOTIDE SEQUENCE</scope>
    <source>
        <strain evidence="12">DUCC4014</strain>
    </source>
</reference>
<dbReference type="EC" id="5.6.2.4" evidence="8"/>
<feature type="compositionally biased region" description="Polar residues" evidence="10">
    <location>
        <begin position="284"/>
        <end position="294"/>
    </location>
</feature>
<dbReference type="InterPro" id="IPR057842">
    <property type="entry name" value="WH_MER3"/>
</dbReference>
<protein>
    <recommendedName>
        <fullName evidence="8">DNA 3'-5' helicase</fullName>
        <ecNumber evidence="8">5.6.2.4</ecNumber>
    </recommendedName>
</protein>
<comment type="catalytic activity">
    <reaction evidence="9">
        <text>ATP + H2O = ADP + phosphate + H(+)</text>
        <dbReference type="Rhea" id="RHEA:13065"/>
        <dbReference type="ChEBI" id="CHEBI:15377"/>
        <dbReference type="ChEBI" id="CHEBI:15378"/>
        <dbReference type="ChEBI" id="CHEBI:30616"/>
        <dbReference type="ChEBI" id="CHEBI:43474"/>
        <dbReference type="ChEBI" id="CHEBI:456216"/>
        <dbReference type="EC" id="5.6.2.4"/>
    </reaction>
</comment>
<keyword evidence="2" id="KW-0378">Hydrolase</keyword>
<feature type="compositionally biased region" description="Polar residues" evidence="10">
    <location>
        <begin position="118"/>
        <end position="127"/>
    </location>
</feature>
<evidence type="ECO:0000256" key="8">
    <source>
        <dbReference type="ARBA" id="ARBA00034808"/>
    </source>
</evidence>
<dbReference type="InterPro" id="IPR052247">
    <property type="entry name" value="Meiotic_Crossover_Helicase"/>
</dbReference>
<keyword evidence="4" id="KW-0067">ATP-binding</keyword>
<dbReference type="Pfam" id="PF02889">
    <property type="entry name" value="Sec63"/>
    <property type="match status" value="1"/>
</dbReference>
<evidence type="ECO:0000256" key="6">
    <source>
        <dbReference type="ARBA" id="ARBA00023254"/>
    </source>
</evidence>
<dbReference type="SUPFAM" id="SSF46785">
    <property type="entry name" value="Winged helix' DNA-binding domain"/>
    <property type="match status" value="1"/>
</dbReference>
<dbReference type="InterPro" id="IPR004179">
    <property type="entry name" value="Sec63-dom"/>
</dbReference>
<dbReference type="Pfam" id="PF00270">
    <property type="entry name" value="DEAD"/>
    <property type="match status" value="1"/>
</dbReference>
<feature type="compositionally biased region" description="Basic residues" evidence="10">
    <location>
        <begin position="1284"/>
        <end position="1311"/>
    </location>
</feature>
<dbReference type="PANTHER" id="PTHR47835:SF3">
    <property type="entry name" value="HELICASE FOR MEIOSIS 1"/>
    <property type="match status" value="1"/>
</dbReference>
<comment type="catalytic activity">
    <reaction evidence="7">
        <text>Couples ATP hydrolysis with the unwinding of duplex DNA by translocating in the 3'-5' direction.</text>
        <dbReference type="EC" id="5.6.2.4"/>
    </reaction>
</comment>
<evidence type="ECO:0000259" key="11">
    <source>
        <dbReference type="PROSITE" id="PS51192"/>
    </source>
</evidence>
<evidence type="ECO:0000256" key="1">
    <source>
        <dbReference type="ARBA" id="ARBA00022741"/>
    </source>
</evidence>
<feature type="compositionally biased region" description="Pro residues" evidence="10">
    <location>
        <begin position="137"/>
        <end position="146"/>
    </location>
</feature>
<dbReference type="InterPro" id="IPR036388">
    <property type="entry name" value="WH-like_DNA-bd_sf"/>
</dbReference>
<dbReference type="InterPro" id="IPR011545">
    <property type="entry name" value="DEAD/DEAH_box_helicase_dom"/>
</dbReference>
<feature type="region of interest" description="Disordered" evidence="10">
    <location>
        <begin position="252"/>
        <end position="319"/>
    </location>
</feature>
<sequence>MSSVDDLLNRLDARNRRPHGAAPAHSTFARPQPPPRTTALYADAFSPHDAFSTHDAFSAPRREEFAAPVMPGFGDQEPTPSSKQFVGPTFDDGDSPTYPAQQAPLRRLSAQHAAVPHAQSSSPISFNSGHHHVPQPHVGPLPPSPDSPYGQDATLRATTLSDAHERKPSLAQIAQPKAEAEEEDEFGLADNDEWMSQAVAEATKVEAARPVSRTGTASPYFQKPAAQGDSAILRPPSRVRTASPYFHQPAIAARPPSAQLRPPSRLTSASPSTLNVRFPKLPSRPTSAASTTRGTPPPRLERSGKALAQKPTTSARANGGGVAKGVQLVSVHALDTQAERDLFNFEYFNEMQSAVFHAAYKEDENLVVTAPTGSGKTTVFELAFLHMISERTERYNPLAIYMAPTKALCSERVQDWKHRFRALDINCVELTGDTEAHDIHRYLDNAHLIVTTPEKWDSVTRRTTIGMIIDRLTLMMIDEVHILNESRGATLEVVVSRMKERSSSKVRFVAVSASVPNIDDVARWIGTRPRSDQIPEDPTDVESMSKAEIFKFGEEFRPVPLTRHVIGYEAHNDFALGSKLDKELFPLLNRHSQGKPVLIFCPTRRACHITAETVFQEYKATRDAKKPLPWDNTYNKSIPLKDSKITALTECGIAVHHGGLELLDRRKIEDAFKAGDLHLIVYLTHLVIIKGTSMWQGSGHREYTDIDIQQMMGRAGRPQFDNSGTVVVLCDRQKLARYQDMVHAKVLLESCLHEHLTEHLNSEIGLGTIKSLKSAQDWLRRSFLFIRIQQNHRHYQKSFAKDHAKTWTETLDIHVENALRDLQEHELVGYNDEDDEEDNHLKGLVPTSLGRIMSRNFISYTTMCHIVSMRPDSEFRDLLEILAGAKEFDTLRIRQGEASFLNSMRETDGMRYKLGDSVKSYGDKVFIHLQITFGNIDVEKAATKSENNTPLQTQITIFSSAPRIAKAMMMVATEKEYGPASRAALSLLRTVNGKAWEDSTSIFRQIERIGPKSLEVLKNNGIRNWDQFLSIEPDRLELWFNRNHPFGHDLKERAREFPRFKIEFTLVARDTCTRLLIHASDADILDKGDGQPSVQLHLKITNTGALINKVNTGTRGGRGRGKDRNVTYNLSILFVTSRDDRFLRYMSLNTGRLKDKERTPMIEVQMLYPDEKIIAIAGVDEKSGLAQTFEFDPRIPEEMFKVSREATPVVVINDKTPSPEPRRRSGHQGSSSRLNQAKAEPDDDSRGGRGVKLPLFLQAPLDIESSEDELIDLTAEPTTSSKQKLPKRPARRSPPSKKRSKPRSKRPRLARSRFIDDMAEESDGDDDEEDDEDESDGLDLEEYLSALPRRRQSPPPVAQNKSKTKPIPSGVDSATPPASFSLSAKPAPKLPIMSFESITPKAATAGAFAQASAPASPPQAPPQQPAAPVTPSTPHVTDEEDFDSWMASVLGD</sequence>
<feature type="compositionally biased region" description="Polar residues" evidence="10">
    <location>
        <begin position="265"/>
        <end position="275"/>
    </location>
</feature>
<dbReference type="SUPFAM" id="SSF52540">
    <property type="entry name" value="P-loop containing nucleoside triphosphate hydrolases"/>
    <property type="match status" value="2"/>
</dbReference>
<dbReference type="InterPro" id="IPR036390">
    <property type="entry name" value="WH_DNA-bd_sf"/>
</dbReference>
<dbReference type="Proteomes" id="UP000827549">
    <property type="component" value="Chromosome 3"/>
</dbReference>
<keyword evidence="1" id="KW-0547">Nucleotide-binding</keyword>
<accession>A0AAF1BQ96</accession>
<dbReference type="GO" id="GO:0051321">
    <property type="term" value="P:meiotic cell cycle"/>
    <property type="evidence" value="ECO:0007669"/>
    <property type="project" value="UniProtKB-KW"/>
</dbReference>
<feature type="domain" description="Helicase ATP-binding" evidence="11">
    <location>
        <begin position="357"/>
        <end position="533"/>
    </location>
</feature>
<dbReference type="EMBL" id="CP086716">
    <property type="protein sequence ID" value="WOO80638.1"/>
    <property type="molecule type" value="Genomic_DNA"/>
</dbReference>
<feature type="region of interest" description="Disordered" evidence="10">
    <location>
        <begin position="1406"/>
        <end position="1452"/>
    </location>
</feature>
<dbReference type="SMART" id="SM00973">
    <property type="entry name" value="Sec63"/>
    <property type="match status" value="1"/>
</dbReference>
<name>A0AAF1BQ96_9TREE</name>
<dbReference type="InterPro" id="IPR027417">
    <property type="entry name" value="P-loop_NTPase"/>
</dbReference>
<feature type="compositionally biased region" description="Acidic residues" evidence="10">
    <location>
        <begin position="1317"/>
        <end position="1342"/>
    </location>
</feature>
<dbReference type="SUPFAM" id="SSF158702">
    <property type="entry name" value="Sec63 N-terminal domain-like"/>
    <property type="match status" value="1"/>
</dbReference>
<evidence type="ECO:0000256" key="9">
    <source>
        <dbReference type="ARBA" id="ARBA00048988"/>
    </source>
</evidence>
<evidence type="ECO:0000256" key="2">
    <source>
        <dbReference type="ARBA" id="ARBA00022801"/>
    </source>
</evidence>
<dbReference type="PANTHER" id="PTHR47835">
    <property type="entry name" value="HFM1, ATP DEPENDENT DNA HELICASE HOMOLOG"/>
    <property type="match status" value="1"/>
</dbReference>
<dbReference type="SMART" id="SM00487">
    <property type="entry name" value="DEXDc"/>
    <property type="match status" value="1"/>
</dbReference>
<dbReference type="GO" id="GO:0005524">
    <property type="term" value="F:ATP binding"/>
    <property type="evidence" value="ECO:0007669"/>
    <property type="project" value="UniProtKB-KW"/>
</dbReference>
<organism evidence="12 13">
    <name type="scientific">Vanrija pseudolonga</name>
    <dbReference type="NCBI Taxonomy" id="143232"/>
    <lineage>
        <taxon>Eukaryota</taxon>
        <taxon>Fungi</taxon>
        <taxon>Dikarya</taxon>
        <taxon>Basidiomycota</taxon>
        <taxon>Agaricomycotina</taxon>
        <taxon>Tremellomycetes</taxon>
        <taxon>Trichosporonales</taxon>
        <taxon>Trichosporonaceae</taxon>
        <taxon>Vanrija</taxon>
    </lineage>
</organism>
<dbReference type="InterPro" id="IPR014001">
    <property type="entry name" value="Helicase_ATP-bd"/>
</dbReference>
<dbReference type="Pfam" id="PF23445">
    <property type="entry name" value="WHD_SNRNP200"/>
    <property type="match status" value="1"/>
</dbReference>
<keyword evidence="3 12" id="KW-0347">Helicase</keyword>
<feature type="region of interest" description="Disordered" evidence="10">
    <location>
        <begin position="1210"/>
        <end position="1251"/>
    </location>
</feature>
<keyword evidence="6" id="KW-0469">Meiosis</keyword>
<dbReference type="Gene3D" id="1.10.3380.10">
    <property type="entry name" value="Sec63 N-terminal domain-like domain"/>
    <property type="match status" value="1"/>
</dbReference>
<evidence type="ECO:0000256" key="3">
    <source>
        <dbReference type="ARBA" id="ARBA00022806"/>
    </source>
</evidence>
<dbReference type="RefSeq" id="XP_062626670.1">
    <property type="nucleotide sequence ID" value="XM_062770686.1"/>
</dbReference>
<dbReference type="GO" id="GO:0043138">
    <property type="term" value="F:3'-5' DNA helicase activity"/>
    <property type="evidence" value="ECO:0007669"/>
    <property type="project" value="UniProtKB-EC"/>
</dbReference>
<dbReference type="GO" id="GO:0016787">
    <property type="term" value="F:hydrolase activity"/>
    <property type="evidence" value="ECO:0007669"/>
    <property type="project" value="UniProtKB-KW"/>
</dbReference>
<keyword evidence="13" id="KW-1185">Reference proteome</keyword>
<dbReference type="CDD" id="cd18795">
    <property type="entry name" value="SF2_C_Ski2"/>
    <property type="match status" value="1"/>
</dbReference>
<evidence type="ECO:0000313" key="13">
    <source>
        <dbReference type="Proteomes" id="UP000827549"/>
    </source>
</evidence>
<dbReference type="FunFam" id="1.10.10.10:FF:000012">
    <property type="entry name" value="U5 small nuclear ribonucleoprotein helicase"/>
    <property type="match status" value="1"/>
</dbReference>
<evidence type="ECO:0000256" key="7">
    <source>
        <dbReference type="ARBA" id="ARBA00034617"/>
    </source>
</evidence>